<evidence type="ECO:0000313" key="3">
    <source>
        <dbReference type="Proteomes" id="UP000321717"/>
    </source>
</evidence>
<gene>
    <name evidence="2" type="ORF">RNA01_33760</name>
</gene>
<sequence length="103" mass="11141">MGVLGQVGFADHKRDLQPSLDGTPEAGWLIAPDMQGVGLATEALGAALAWADENFLQVGTACIIAPQHEVSIRVATKCGFLEQGFVTFRNEQTLLMRRNRSQT</sequence>
<accession>A0A512HLX0</accession>
<proteinExistence type="predicted"/>
<evidence type="ECO:0000313" key="2">
    <source>
        <dbReference type="EMBL" id="GEO86444.1"/>
    </source>
</evidence>
<keyword evidence="3" id="KW-1185">Reference proteome</keyword>
<dbReference type="Proteomes" id="UP000321717">
    <property type="component" value="Unassembled WGS sequence"/>
</dbReference>
<dbReference type="Pfam" id="PF13302">
    <property type="entry name" value="Acetyltransf_3"/>
    <property type="match status" value="1"/>
</dbReference>
<dbReference type="InterPro" id="IPR016181">
    <property type="entry name" value="Acyl_CoA_acyltransferase"/>
</dbReference>
<dbReference type="AlphaFoldDB" id="A0A512HLX0"/>
<feature type="domain" description="N-acetyltransferase" evidence="1">
    <location>
        <begin position="3"/>
        <end position="80"/>
    </location>
</feature>
<dbReference type="Gene3D" id="3.40.630.30">
    <property type="match status" value="1"/>
</dbReference>
<reference evidence="2 3" key="1">
    <citation type="submission" date="2019-07" db="EMBL/GenBank/DDBJ databases">
        <title>Whole genome shotgun sequence of Rhizobium naphthalenivorans NBRC 107585.</title>
        <authorList>
            <person name="Hosoyama A."/>
            <person name="Uohara A."/>
            <person name="Ohji S."/>
            <person name="Ichikawa N."/>
        </authorList>
    </citation>
    <scope>NUCLEOTIDE SEQUENCE [LARGE SCALE GENOMIC DNA]</scope>
    <source>
        <strain evidence="2 3">NBRC 107585</strain>
    </source>
</reference>
<dbReference type="InterPro" id="IPR000182">
    <property type="entry name" value="GNAT_dom"/>
</dbReference>
<dbReference type="GO" id="GO:0016747">
    <property type="term" value="F:acyltransferase activity, transferring groups other than amino-acyl groups"/>
    <property type="evidence" value="ECO:0007669"/>
    <property type="project" value="InterPro"/>
</dbReference>
<dbReference type="SUPFAM" id="SSF55729">
    <property type="entry name" value="Acyl-CoA N-acyltransferases (Nat)"/>
    <property type="match status" value="1"/>
</dbReference>
<evidence type="ECO:0000259" key="1">
    <source>
        <dbReference type="Pfam" id="PF13302"/>
    </source>
</evidence>
<protein>
    <recommendedName>
        <fullName evidence="1">N-acetyltransferase domain-containing protein</fullName>
    </recommendedName>
</protein>
<name>A0A512HLX0_9HYPH</name>
<comment type="caution">
    <text evidence="2">The sequence shown here is derived from an EMBL/GenBank/DDBJ whole genome shotgun (WGS) entry which is preliminary data.</text>
</comment>
<organism evidence="2 3">
    <name type="scientific">Ciceribacter naphthalenivorans</name>
    <dbReference type="NCBI Taxonomy" id="1118451"/>
    <lineage>
        <taxon>Bacteria</taxon>
        <taxon>Pseudomonadati</taxon>
        <taxon>Pseudomonadota</taxon>
        <taxon>Alphaproteobacteria</taxon>
        <taxon>Hyphomicrobiales</taxon>
        <taxon>Rhizobiaceae</taxon>
        <taxon>Ciceribacter</taxon>
    </lineage>
</organism>
<dbReference type="EMBL" id="BJZP01000019">
    <property type="protein sequence ID" value="GEO86444.1"/>
    <property type="molecule type" value="Genomic_DNA"/>
</dbReference>